<evidence type="ECO:0000313" key="1">
    <source>
        <dbReference type="EMBL" id="OKL52538.1"/>
    </source>
</evidence>
<dbReference type="EMBL" id="MQVR01000137">
    <property type="protein sequence ID" value="OKL52538.1"/>
    <property type="molecule type" value="Genomic_DNA"/>
</dbReference>
<accession>A0A1Q5PY46</accession>
<protein>
    <submittedName>
        <fullName evidence="1">Uncharacterized protein</fullName>
    </submittedName>
</protein>
<dbReference type="AlphaFoldDB" id="A0A1Q5PY46"/>
<reference evidence="2" key="1">
    <citation type="submission" date="2016-12" db="EMBL/GenBank/DDBJ databases">
        <authorList>
            <person name="Meng X."/>
        </authorList>
    </citation>
    <scope>NUCLEOTIDE SEQUENCE [LARGE SCALE GENOMIC DNA]</scope>
    <source>
        <strain evidence="2">DSM 19116</strain>
    </source>
</reference>
<evidence type="ECO:0000313" key="2">
    <source>
        <dbReference type="Proteomes" id="UP000185628"/>
    </source>
</evidence>
<dbReference type="Proteomes" id="UP000185628">
    <property type="component" value="Unassembled WGS sequence"/>
</dbReference>
<sequence>MSLDVAEALRPWVSSGFVLASIDMDFRVFEQRGDIESLTGSGVAYAGGHVVLRHCFAASAQPLTAEGTLHRGLSSFLCKLIGYK</sequence>
<gene>
    <name evidence="1" type="ORF">BSZ39_12565</name>
</gene>
<comment type="caution">
    <text evidence="1">The sequence shown here is derived from an EMBL/GenBank/DDBJ whole genome shotgun (WGS) entry which is preliminary data.</text>
</comment>
<name>A0A1Q5PY46_9ACTO</name>
<keyword evidence="2" id="KW-1185">Reference proteome</keyword>
<proteinExistence type="predicted"/>
<organism evidence="1 2">
    <name type="scientific">Bowdeniella nasicola</name>
    <dbReference type="NCBI Taxonomy" id="208480"/>
    <lineage>
        <taxon>Bacteria</taxon>
        <taxon>Bacillati</taxon>
        <taxon>Actinomycetota</taxon>
        <taxon>Actinomycetes</taxon>
        <taxon>Actinomycetales</taxon>
        <taxon>Actinomycetaceae</taxon>
        <taxon>Bowdeniella</taxon>
    </lineage>
</organism>